<dbReference type="Gene3D" id="1.10.10.10">
    <property type="entry name" value="Winged helix-like DNA-binding domain superfamily/Winged helix DNA-binding domain"/>
    <property type="match status" value="1"/>
</dbReference>
<evidence type="ECO:0000256" key="3">
    <source>
        <dbReference type="ARBA" id="ARBA00023125"/>
    </source>
</evidence>
<evidence type="ECO:0000256" key="1">
    <source>
        <dbReference type="ARBA" id="ARBA00009437"/>
    </source>
</evidence>
<name>A0A0D1CQU8_9RHOB</name>
<evidence type="ECO:0000313" key="6">
    <source>
        <dbReference type="EMBL" id="KIT17152.1"/>
    </source>
</evidence>
<evidence type="ECO:0000256" key="4">
    <source>
        <dbReference type="ARBA" id="ARBA00023163"/>
    </source>
</evidence>
<dbReference type="PRINTS" id="PR00039">
    <property type="entry name" value="HTHLYSR"/>
</dbReference>
<feature type="domain" description="HTH lysR-type" evidence="5">
    <location>
        <begin position="5"/>
        <end position="62"/>
    </location>
</feature>
<dbReference type="Pfam" id="PF03466">
    <property type="entry name" value="LysR_substrate"/>
    <property type="match status" value="1"/>
</dbReference>
<dbReference type="GO" id="GO:0003700">
    <property type="term" value="F:DNA-binding transcription factor activity"/>
    <property type="evidence" value="ECO:0007669"/>
    <property type="project" value="InterPro"/>
</dbReference>
<proteinExistence type="inferred from homology"/>
<dbReference type="PANTHER" id="PTHR30126:SF91">
    <property type="entry name" value="LYSR FAMILY TRANSCRIPTIONAL REGULATOR"/>
    <property type="match status" value="1"/>
</dbReference>
<gene>
    <name evidence="6" type="primary">allS</name>
    <name evidence="6" type="ORF">jaqu_08790</name>
</gene>
<dbReference type="InterPro" id="IPR000847">
    <property type="entry name" value="LysR_HTH_N"/>
</dbReference>
<accession>A0A0D1CQU8</accession>
<organism evidence="6 7">
    <name type="scientific">Jannaschia aquimarina</name>
    <dbReference type="NCBI Taxonomy" id="935700"/>
    <lineage>
        <taxon>Bacteria</taxon>
        <taxon>Pseudomonadati</taxon>
        <taxon>Pseudomonadota</taxon>
        <taxon>Alphaproteobacteria</taxon>
        <taxon>Rhodobacterales</taxon>
        <taxon>Roseobacteraceae</taxon>
        <taxon>Jannaschia</taxon>
    </lineage>
</organism>
<reference evidence="6 7" key="1">
    <citation type="submission" date="2015-02" db="EMBL/GenBank/DDBJ databases">
        <title>Genome Sequence of Jannaschia aquimarina DSM28248, a member of the Roseobacter clade.</title>
        <authorList>
            <person name="Voget S."/>
            <person name="Daniel R."/>
        </authorList>
    </citation>
    <scope>NUCLEOTIDE SEQUENCE [LARGE SCALE GENOMIC DNA]</scope>
    <source>
        <strain evidence="6 7">GSW-M26</strain>
    </source>
</reference>
<dbReference type="GO" id="GO:0000976">
    <property type="term" value="F:transcription cis-regulatory region binding"/>
    <property type="evidence" value="ECO:0007669"/>
    <property type="project" value="TreeGrafter"/>
</dbReference>
<dbReference type="OrthoDB" id="9811588at2"/>
<dbReference type="STRING" id="935700.jaqu_08790"/>
<keyword evidence="2" id="KW-0805">Transcription regulation</keyword>
<dbReference type="Proteomes" id="UP000032232">
    <property type="component" value="Unassembled WGS sequence"/>
</dbReference>
<comment type="caution">
    <text evidence="6">The sequence shown here is derived from an EMBL/GenBank/DDBJ whole genome shotgun (WGS) entry which is preliminary data.</text>
</comment>
<dbReference type="Pfam" id="PF00126">
    <property type="entry name" value="HTH_1"/>
    <property type="match status" value="1"/>
</dbReference>
<dbReference type="SUPFAM" id="SSF46785">
    <property type="entry name" value="Winged helix' DNA-binding domain"/>
    <property type="match status" value="1"/>
</dbReference>
<dbReference type="AlphaFoldDB" id="A0A0D1CQU8"/>
<protein>
    <submittedName>
        <fullName evidence="6">AllS protein</fullName>
    </submittedName>
</protein>
<dbReference type="SUPFAM" id="SSF53850">
    <property type="entry name" value="Periplasmic binding protein-like II"/>
    <property type="match status" value="1"/>
</dbReference>
<keyword evidence="3" id="KW-0238">DNA-binding</keyword>
<dbReference type="FunFam" id="1.10.10.10:FF:000001">
    <property type="entry name" value="LysR family transcriptional regulator"/>
    <property type="match status" value="1"/>
</dbReference>
<dbReference type="EMBL" id="JYFE01000020">
    <property type="protein sequence ID" value="KIT17152.1"/>
    <property type="molecule type" value="Genomic_DNA"/>
</dbReference>
<evidence type="ECO:0000256" key="2">
    <source>
        <dbReference type="ARBA" id="ARBA00023015"/>
    </source>
</evidence>
<dbReference type="InterPro" id="IPR036390">
    <property type="entry name" value="WH_DNA-bd_sf"/>
</dbReference>
<dbReference type="PANTHER" id="PTHR30126">
    <property type="entry name" value="HTH-TYPE TRANSCRIPTIONAL REGULATOR"/>
    <property type="match status" value="1"/>
</dbReference>
<dbReference type="InterPro" id="IPR036388">
    <property type="entry name" value="WH-like_DNA-bd_sf"/>
</dbReference>
<dbReference type="RefSeq" id="WP_043917739.1">
    <property type="nucleotide sequence ID" value="NZ_FZPF01000007.1"/>
</dbReference>
<evidence type="ECO:0000259" key="5">
    <source>
        <dbReference type="PROSITE" id="PS50931"/>
    </source>
</evidence>
<dbReference type="InterPro" id="IPR005119">
    <property type="entry name" value="LysR_subst-bd"/>
</dbReference>
<keyword evidence="4" id="KW-0804">Transcription</keyword>
<dbReference type="PROSITE" id="PS50931">
    <property type="entry name" value="HTH_LYSR"/>
    <property type="match status" value="1"/>
</dbReference>
<evidence type="ECO:0000313" key="7">
    <source>
        <dbReference type="Proteomes" id="UP000032232"/>
    </source>
</evidence>
<keyword evidence="7" id="KW-1185">Reference proteome</keyword>
<comment type="similarity">
    <text evidence="1">Belongs to the LysR transcriptional regulatory family.</text>
</comment>
<dbReference type="Gene3D" id="3.40.190.290">
    <property type="match status" value="1"/>
</dbReference>
<dbReference type="PATRIC" id="fig|935700.4.peg.924"/>
<sequence length="310" mass="32395">MLDGVTVDQLRVLIAIADQGSFTKAAAHVQRAQSAVSHAIAQLEFQLDLQLFDRSTRRPTLTDAGRAVLAEARAVIDRMDALKARARSLGGEVEPRLTVAVSLLVPPDALGDVMAGFAERFPITDIGLLVQEAGGPLDLVREGAADLGLVGAFNLRGSLEGIVHDLVCRVPIRAVAAPDHPLARQGGPIPATDLREHRQLVAASARGAGTADPLSLAVWPIADQSVRRALLLRGFGWGIVPGHLVEADLAEGRLAALELETLGGPTPEEALHAIHARAAPPGVAGGWLLRALAARLDGHALPDHGDGSTT</sequence>